<evidence type="ECO:0000256" key="1">
    <source>
        <dbReference type="ARBA" id="ARBA00023017"/>
    </source>
</evidence>
<dbReference type="AlphaFoldDB" id="A0A7S3DH50"/>
<proteinExistence type="inferred from homology"/>
<dbReference type="EMBL" id="HBIB01028106">
    <property type="protein sequence ID" value="CAE0256032.1"/>
    <property type="molecule type" value="Transcribed_RNA"/>
</dbReference>
<evidence type="ECO:0000256" key="2">
    <source>
        <dbReference type="ARBA" id="ARBA00023054"/>
    </source>
</evidence>
<evidence type="ECO:0000256" key="4">
    <source>
        <dbReference type="ARBA" id="ARBA00038114"/>
    </source>
</evidence>
<sequence>MCACTSTSHIAHVCMQPFFYFLPSFCPCHSCMCLFVLYFLFSFFIFLFFPLCFTSVFFCVCCLLLTHRDRIAAAYQTLYESSVAFGTRKSLQAEQGKAGLEPKIGGLETEKRDLERQVQELKLKCENIEKRYSEQRAYEEKKRSEEVAYLKRMGEQLKRQLDMVTGSSKK</sequence>
<gene>
    <name evidence="7" type="ORF">PBIL07802_LOCUS18286</name>
</gene>
<comment type="similarity">
    <text evidence="4">Belongs to the inner dynein arm light chain family.</text>
</comment>
<feature type="transmembrane region" description="Helical" evidence="6">
    <location>
        <begin position="18"/>
        <end position="41"/>
    </location>
</feature>
<organism evidence="7">
    <name type="scientific">Palpitomonas bilix</name>
    <dbReference type="NCBI Taxonomy" id="652834"/>
    <lineage>
        <taxon>Eukaryota</taxon>
        <taxon>Eukaryota incertae sedis</taxon>
    </lineage>
</organism>
<evidence type="ECO:0000256" key="6">
    <source>
        <dbReference type="SAM" id="Phobius"/>
    </source>
</evidence>
<protein>
    <submittedName>
        <fullName evidence="7">Uncharacterized protein</fullName>
    </submittedName>
</protein>
<keyword evidence="6" id="KW-0812">Transmembrane</keyword>
<evidence type="ECO:0000313" key="7">
    <source>
        <dbReference type="EMBL" id="CAE0256032.1"/>
    </source>
</evidence>
<dbReference type="GO" id="GO:0030286">
    <property type="term" value="C:dynein complex"/>
    <property type="evidence" value="ECO:0007669"/>
    <property type="project" value="UniProtKB-KW"/>
</dbReference>
<keyword evidence="2 5" id="KW-0175">Coiled coil</keyword>
<dbReference type="PANTHER" id="PTHR13183">
    <property type="entry name" value="AXONEMAL INNER ARM DYNEIN LIGHT CHAIN 28"/>
    <property type="match status" value="1"/>
</dbReference>
<evidence type="ECO:0000256" key="5">
    <source>
        <dbReference type="SAM" id="Coils"/>
    </source>
</evidence>
<feature type="transmembrane region" description="Helical" evidence="6">
    <location>
        <begin position="47"/>
        <end position="66"/>
    </location>
</feature>
<dbReference type="GO" id="GO:0005930">
    <property type="term" value="C:axoneme"/>
    <property type="evidence" value="ECO:0007669"/>
    <property type="project" value="TreeGrafter"/>
</dbReference>
<accession>A0A7S3DH50</accession>
<keyword evidence="6" id="KW-0472">Membrane</keyword>
<keyword evidence="1" id="KW-0243">Dynein</keyword>
<feature type="coiled-coil region" evidence="5">
    <location>
        <begin position="104"/>
        <end position="138"/>
    </location>
</feature>
<reference evidence="7" key="1">
    <citation type="submission" date="2021-01" db="EMBL/GenBank/DDBJ databases">
        <authorList>
            <person name="Corre E."/>
            <person name="Pelletier E."/>
            <person name="Niang G."/>
            <person name="Scheremetjew M."/>
            <person name="Finn R."/>
            <person name="Kale V."/>
            <person name="Holt S."/>
            <person name="Cochrane G."/>
            <person name="Meng A."/>
            <person name="Brown T."/>
            <person name="Cohen L."/>
        </authorList>
    </citation>
    <scope>NUCLEOTIDE SEQUENCE</scope>
    <source>
        <strain evidence="7">NIES-2562</strain>
    </source>
</reference>
<keyword evidence="6" id="KW-1133">Transmembrane helix</keyword>
<dbReference type="GO" id="GO:0045504">
    <property type="term" value="F:dynein heavy chain binding"/>
    <property type="evidence" value="ECO:0007669"/>
    <property type="project" value="TreeGrafter"/>
</dbReference>
<dbReference type="PANTHER" id="PTHR13183:SF0">
    <property type="entry name" value="AXONEMAL DYNEIN LIGHT INTERMEDIATE POLYPEPTIDE 1"/>
    <property type="match status" value="1"/>
</dbReference>
<dbReference type="Pfam" id="PF10211">
    <property type="entry name" value="Ax_dynein_light"/>
    <property type="match status" value="1"/>
</dbReference>
<evidence type="ECO:0000256" key="3">
    <source>
        <dbReference type="ARBA" id="ARBA00023175"/>
    </source>
</evidence>
<name>A0A7S3DH50_9EUKA</name>
<dbReference type="InterPro" id="IPR019347">
    <property type="entry name" value="Axonemal_dynein_light_chain"/>
</dbReference>
<keyword evidence="3" id="KW-0505">Motor protein</keyword>